<name>A0ABP8GVK9_9SPHI</name>
<organism evidence="2 3">
    <name type="scientific">Mucilaginibacter gynuensis</name>
    <dbReference type="NCBI Taxonomy" id="1302236"/>
    <lineage>
        <taxon>Bacteria</taxon>
        <taxon>Pseudomonadati</taxon>
        <taxon>Bacteroidota</taxon>
        <taxon>Sphingobacteriia</taxon>
        <taxon>Sphingobacteriales</taxon>
        <taxon>Sphingobacteriaceae</taxon>
        <taxon>Mucilaginibacter</taxon>
    </lineage>
</organism>
<keyword evidence="1" id="KW-0732">Signal</keyword>
<evidence type="ECO:0000256" key="1">
    <source>
        <dbReference type="SAM" id="SignalP"/>
    </source>
</evidence>
<feature type="signal peptide" evidence="1">
    <location>
        <begin position="1"/>
        <end position="24"/>
    </location>
</feature>
<reference evidence="3" key="1">
    <citation type="journal article" date="2019" name="Int. J. Syst. Evol. Microbiol.">
        <title>The Global Catalogue of Microorganisms (GCM) 10K type strain sequencing project: providing services to taxonomists for standard genome sequencing and annotation.</title>
        <authorList>
            <consortium name="The Broad Institute Genomics Platform"/>
            <consortium name="The Broad Institute Genome Sequencing Center for Infectious Disease"/>
            <person name="Wu L."/>
            <person name="Ma J."/>
        </authorList>
    </citation>
    <scope>NUCLEOTIDE SEQUENCE [LARGE SCALE GENOMIC DNA]</scope>
    <source>
        <strain evidence="3">JCM 17705</strain>
    </source>
</reference>
<accession>A0ABP8GVK9</accession>
<evidence type="ECO:0000313" key="3">
    <source>
        <dbReference type="Proteomes" id="UP001500582"/>
    </source>
</evidence>
<feature type="chain" id="PRO_5046375612" description="Outer membrane protein beta-barrel domain-containing protein" evidence="1">
    <location>
        <begin position="25"/>
        <end position="236"/>
    </location>
</feature>
<gene>
    <name evidence="2" type="ORF">GCM10023149_35680</name>
</gene>
<keyword evidence="3" id="KW-1185">Reference proteome</keyword>
<dbReference type="EMBL" id="BAABFT010000010">
    <property type="protein sequence ID" value="GAA4330473.1"/>
    <property type="molecule type" value="Genomic_DNA"/>
</dbReference>
<dbReference type="Proteomes" id="UP001500582">
    <property type="component" value="Unassembled WGS sequence"/>
</dbReference>
<comment type="caution">
    <text evidence="2">The sequence shown here is derived from an EMBL/GenBank/DDBJ whole genome shotgun (WGS) entry which is preliminary data.</text>
</comment>
<sequence>MMKFYTRVVILTFLAGFTTLASKAQIGFNYDQYDLGFAINANQVFSDAEKTTTTVSGTVNFTFNATPYTNFAFEFQAGKLKGGDSVKYASGRQFENNYKAVVFRGQLQAGEFIDYSQSQIANFLKNVYVSSGLGMTFNSISKISRTSPQIPGYYSPGENVSKVLFIPLRVGYEFKVFNQYDIPTFKVDLAYQYNLMMGDNLDGYDAGQRNDTMGQIVLGMKFSLGGTTSYRKKVSY</sequence>
<dbReference type="RefSeq" id="WP_345212506.1">
    <property type="nucleotide sequence ID" value="NZ_BAABFT010000010.1"/>
</dbReference>
<evidence type="ECO:0008006" key="4">
    <source>
        <dbReference type="Google" id="ProtNLM"/>
    </source>
</evidence>
<evidence type="ECO:0000313" key="2">
    <source>
        <dbReference type="EMBL" id="GAA4330473.1"/>
    </source>
</evidence>
<protein>
    <recommendedName>
        <fullName evidence="4">Outer membrane protein beta-barrel domain-containing protein</fullName>
    </recommendedName>
</protein>
<proteinExistence type="predicted"/>